<evidence type="ECO:0000259" key="1">
    <source>
        <dbReference type="Pfam" id="PF24969"/>
    </source>
</evidence>
<dbReference type="AlphaFoldDB" id="A0AA35MHJ6"/>
<keyword evidence="3" id="KW-1185">Reference proteome</keyword>
<dbReference type="EMBL" id="CABFNP030001282">
    <property type="protein sequence ID" value="CAI6096291.1"/>
    <property type="molecule type" value="Genomic_DNA"/>
</dbReference>
<proteinExistence type="predicted"/>
<protein>
    <recommendedName>
        <fullName evidence="1">Leucine-rich repeat domain-containing protein</fullName>
    </recommendedName>
</protein>
<dbReference type="CDD" id="cd09917">
    <property type="entry name" value="F-box_SF"/>
    <property type="match status" value="1"/>
</dbReference>
<gene>
    <name evidence="2" type="ORF">CCHLO57077_00008963</name>
</gene>
<evidence type="ECO:0000313" key="2">
    <source>
        <dbReference type="EMBL" id="CAI6096291.1"/>
    </source>
</evidence>
<evidence type="ECO:0000313" key="3">
    <source>
        <dbReference type="Proteomes" id="UP001160390"/>
    </source>
</evidence>
<organism evidence="2 3">
    <name type="scientific">Clonostachys chloroleuca</name>
    <dbReference type="NCBI Taxonomy" id="1926264"/>
    <lineage>
        <taxon>Eukaryota</taxon>
        <taxon>Fungi</taxon>
        <taxon>Dikarya</taxon>
        <taxon>Ascomycota</taxon>
        <taxon>Pezizomycotina</taxon>
        <taxon>Sordariomycetes</taxon>
        <taxon>Hypocreomycetidae</taxon>
        <taxon>Hypocreales</taxon>
        <taxon>Bionectriaceae</taxon>
        <taxon>Clonostachys</taxon>
    </lineage>
</organism>
<comment type="caution">
    <text evidence="2">The sequence shown here is derived from an EMBL/GenBank/DDBJ whole genome shotgun (WGS) entry which is preliminary data.</text>
</comment>
<accession>A0AA35MHJ6</accession>
<name>A0AA35MHJ6_9HYPO</name>
<feature type="domain" description="Leucine-rich repeat" evidence="1">
    <location>
        <begin position="82"/>
        <end position="446"/>
    </location>
</feature>
<reference evidence="2" key="1">
    <citation type="submission" date="2023-01" db="EMBL/GenBank/DDBJ databases">
        <authorList>
            <person name="Piombo E."/>
        </authorList>
    </citation>
    <scope>NUCLEOTIDE SEQUENCE</scope>
</reference>
<dbReference type="Proteomes" id="UP001160390">
    <property type="component" value="Unassembled WGS sequence"/>
</dbReference>
<sequence>MEQLNSLESNPPNLLTLPPEIQAKIFSHLAASFGRSSIQPVLRTCKTLYEVALPISVSVFRNTVHSSKGQGPCSRIRNGQFLRYILVSKPWLAKHVNTVIFGRIANGSGEERREYTEDGKPDPRIPTDEELIVYRQHIELVLGQLPSDYTKGWYNHWVKDLERGTSDAQISLILLACPNIRTIMFEMSKHKSHFPRLLNLIQNLVDINTSIHTPGSEWGDGNHPDMVIPLSNVQDVFLETVNYIDGYSEFEMDGPDLFALPRLRFYECILARGNDTAEERFGDLLRRGASVSPVEEITLHCSAFTPGALKKMLRCCKALKKFEFTHHGYHISGLMMPRDILDAILPHADALEELYISLEEDWDKGWNWHDRPGRLYMGTKLREMRVLKNLTVGMQALTGMLGVMPENHASAVRQMPLQVEGAPRLVDCLPENLEYLKVRACGLGILSQVEDLISAVEEGSRFKKLRYIGLLFNGWATGKGVDESQIRLICNAPGVHLDIGFQDKRRAIHDLGRDIAYGDGREPRACNLTSRIHAQDSRQYYFETRGTSEVPWYPKNTGSFQG</sequence>
<dbReference type="InterPro" id="IPR056867">
    <property type="entry name" value="LRR_15"/>
</dbReference>
<dbReference type="Pfam" id="PF24969">
    <property type="entry name" value="LRR_15"/>
    <property type="match status" value="1"/>
</dbReference>